<dbReference type="InterPro" id="IPR035965">
    <property type="entry name" value="PAS-like_dom_sf"/>
</dbReference>
<sequence>MFPDYPHDPNNPELQLRALIDSVQEFIVLKDGQGRWLIINKAVVDAHELNGVDYVGKTDGELVLIRPKYKKAFDYNTHTDELAWQNGTALRIEKSFIGPDGRINTWEVVKIPHFDSEGNRHRLVIVSRNITERKLAEAALQASEQKYRLITENMSDLIGVTGPDGIVRYVSPSCLPVLGYSPEEIQGHLMLELVHPDDRDRVLATFHQLLNREITQRKAELRCRQVTGEYVWLEANVTRIESEGGNALEGIVFACRDISQRKQYELRLQAMAHLDPLTGIPNRRVLMDDMQREIEQLNATSFAVLYLDLDRFKTINDQQGHETGDELLIQFVLRIQEYLRTSDLFARIGGDEFVIVLPGADETQALRIAQRLCQVLQEPWELANGALQTTSSIGVALYPEAGDSVHLLLRHADEALYQAKRAGRACVRLFKTPA</sequence>
<feature type="domain" description="PAS" evidence="4">
    <location>
        <begin position="143"/>
        <end position="213"/>
    </location>
</feature>
<comment type="caution">
    <text evidence="7">The sequence shown here is derived from an EMBL/GenBank/DDBJ whole genome shotgun (WGS) entry which is preliminary data.</text>
</comment>
<dbReference type="InterPro" id="IPR052163">
    <property type="entry name" value="DGC-Regulatory_Protein"/>
</dbReference>
<dbReference type="CDD" id="cd01949">
    <property type="entry name" value="GGDEF"/>
    <property type="match status" value="1"/>
</dbReference>
<dbReference type="InterPro" id="IPR013655">
    <property type="entry name" value="PAS_fold_3"/>
</dbReference>
<dbReference type="Pfam" id="PF08447">
    <property type="entry name" value="PAS_3"/>
    <property type="match status" value="1"/>
</dbReference>
<gene>
    <name evidence="7" type="ORF">IQ22_00989</name>
</gene>
<dbReference type="Pfam" id="PF00990">
    <property type="entry name" value="GGDEF"/>
    <property type="match status" value="1"/>
</dbReference>
<organism evidence="7 8">
    <name type="scientific">Pseudomonas duriflava</name>
    <dbReference type="NCBI Taxonomy" id="459528"/>
    <lineage>
        <taxon>Bacteria</taxon>
        <taxon>Pseudomonadati</taxon>
        <taxon>Pseudomonadota</taxon>
        <taxon>Gammaproteobacteria</taxon>
        <taxon>Pseudomonadales</taxon>
        <taxon>Pseudomonadaceae</taxon>
        <taxon>Pseudomonas</taxon>
    </lineage>
</organism>
<feature type="domain" description="PAC" evidence="5">
    <location>
        <begin position="90"/>
        <end position="142"/>
    </location>
</feature>
<dbReference type="InterPro" id="IPR000700">
    <property type="entry name" value="PAS-assoc_C"/>
</dbReference>
<evidence type="ECO:0000256" key="2">
    <source>
        <dbReference type="ARBA" id="ARBA00004533"/>
    </source>
</evidence>
<keyword evidence="3" id="KW-0418">Kinase</keyword>
<dbReference type="InterPro" id="IPR013656">
    <property type="entry name" value="PAS_4"/>
</dbReference>
<evidence type="ECO:0000259" key="5">
    <source>
        <dbReference type="PROSITE" id="PS50113"/>
    </source>
</evidence>
<dbReference type="SUPFAM" id="SSF55785">
    <property type="entry name" value="PYP-like sensor domain (PAS domain)"/>
    <property type="match status" value="2"/>
</dbReference>
<reference evidence="7 8" key="1">
    <citation type="journal article" date="2015" name="Stand. Genomic Sci.">
        <title>Genomic Encyclopedia of Bacterial and Archaeal Type Strains, Phase III: the genomes of soil and plant-associated and newly described type strains.</title>
        <authorList>
            <person name="Whitman W.B."/>
            <person name="Woyke T."/>
            <person name="Klenk H.P."/>
            <person name="Zhou Y."/>
            <person name="Lilburn T.G."/>
            <person name="Beck B.J."/>
            <person name="De Vos P."/>
            <person name="Vandamme P."/>
            <person name="Eisen J.A."/>
            <person name="Garrity G."/>
            <person name="Hugenholtz P."/>
            <person name="Kyrpides N.C."/>
        </authorList>
    </citation>
    <scope>NUCLEOTIDE SEQUENCE [LARGE SCALE GENOMIC DNA]</scope>
    <source>
        <strain evidence="7 8">CGMCC 1.6858</strain>
    </source>
</reference>
<dbReference type="SMART" id="SM00267">
    <property type="entry name" value="GGDEF"/>
    <property type="match status" value="1"/>
</dbReference>
<dbReference type="NCBIfam" id="TIGR00229">
    <property type="entry name" value="sensory_box"/>
    <property type="match status" value="2"/>
</dbReference>
<dbReference type="OrthoDB" id="9812260at2"/>
<dbReference type="InterPro" id="IPR000014">
    <property type="entry name" value="PAS"/>
</dbReference>
<keyword evidence="3" id="KW-0808">Transferase</keyword>
<dbReference type="CDD" id="cd00130">
    <property type="entry name" value="PAS"/>
    <property type="match status" value="1"/>
</dbReference>
<evidence type="ECO:0000256" key="3">
    <source>
        <dbReference type="ARBA" id="ARBA00022777"/>
    </source>
</evidence>
<dbReference type="RefSeq" id="WP_145138942.1">
    <property type="nucleotide sequence ID" value="NZ_VLKY01000003.1"/>
</dbReference>
<dbReference type="SMART" id="SM00091">
    <property type="entry name" value="PAS"/>
    <property type="match status" value="2"/>
</dbReference>
<keyword evidence="8" id="KW-1185">Reference proteome</keyword>
<dbReference type="InterPro" id="IPR043128">
    <property type="entry name" value="Rev_trsase/Diguanyl_cyclase"/>
</dbReference>
<accession>A0A562QIH4</accession>
<dbReference type="Gene3D" id="3.30.450.20">
    <property type="entry name" value="PAS domain"/>
    <property type="match status" value="2"/>
</dbReference>
<dbReference type="PROSITE" id="PS50112">
    <property type="entry name" value="PAS"/>
    <property type="match status" value="1"/>
</dbReference>
<dbReference type="PANTHER" id="PTHR46663">
    <property type="entry name" value="DIGUANYLATE CYCLASE DGCT-RELATED"/>
    <property type="match status" value="1"/>
</dbReference>
<dbReference type="InterPro" id="IPR000160">
    <property type="entry name" value="GGDEF_dom"/>
</dbReference>
<dbReference type="EMBL" id="VLKY01000003">
    <property type="protein sequence ID" value="TWI56539.1"/>
    <property type="molecule type" value="Genomic_DNA"/>
</dbReference>
<protein>
    <submittedName>
        <fullName evidence="7">PAS domain S-box-containing protein/diguanylate cyclase (GGDEF)-like protein</fullName>
    </submittedName>
</protein>
<dbReference type="NCBIfam" id="TIGR00254">
    <property type="entry name" value="GGDEF"/>
    <property type="match status" value="1"/>
</dbReference>
<proteinExistence type="predicted"/>
<dbReference type="PROSITE" id="PS50113">
    <property type="entry name" value="PAC"/>
    <property type="match status" value="2"/>
</dbReference>
<evidence type="ECO:0000313" key="8">
    <source>
        <dbReference type="Proteomes" id="UP000316905"/>
    </source>
</evidence>
<dbReference type="FunFam" id="3.30.70.270:FF:000001">
    <property type="entry name" value="Diguanylate cyclase domain protein"/>
    <property type="match status" value="1"/>
</dbReference>
<dbReference type="AlphaFoldDB" id="A0A562QIH4"/>
<dbReference type="PANTHER" id="PTHR46663:SF3">
    <property type="entry name" value="SLL0267 PROTEIN"/>
    <property type="match status" value="1"/>
</dbReference>
<evidence type="ECO:0000259" key="6">
    <source>
        <dbReference type="PROSITE" id="PS50887"/>
    </source>
</evidence>
<name>A0A562QIH4_9PSED</name>
<dbReference type="GO" id="GO:0016301">
    <property type="term" value="F:kinase activity"/>
    <property type="evidence" value="ECO:0007669"/>
    <property type="project" value="UniProtKB-KW"/>
</dbReference>
<dbReference type="Pfam" id="PF08448">
    <property type="entry name" value="PAS_4"/>
    <property type="match status" value="1"/>
</dbReference>
<dbReference type="Proteomes" id="UP000316905">
    <property type="component" value="Unassembled WGS sequence"/>
</dbReference>
<dbReference type="Gene3D" id="3.30.70.270">
    <property type="match status" value="1"/>
</dbReference>
<dbReference type="GO" id="GO:0005886">
    <property type="term" value="C:plasma membrane"/>
    <property type="evidence" value="ECO:0007669"/>
    <property type="project" value="UniProtKB-SubCell"/>
</dbReference>
<evidence type="ECO:0000256" key="1">
    <source>
        <dbReference type="ARBA" id="ARBA00001946"/>
    </source>
</evidence>
<evidence type="ECO:0000259" key="4">
    <source>
        <dbReference type="PROSITE" id="PS50112"/>
    </source>
</evidence>
<dbReference type="InterPro" id="IPR001610">
    <property type="entry name" value="PAC"/>
</dbReference>
<comment type="cofactor">
    <cofactor evidence="1">
        <name>Mg(2+)</name>
        <dbReference type="ChEBI" id="CHEBI:18420"/>
    </cofactor>
</comment>
<comment type="subcellular location">
    <subcellularLocation>
        <location evidence="2">Cell inner membrane</location>
    </subcellularLocation>
</comment>
<dbReference type="PROSITE" id="PS50887">
    <property type="entry name" value="GGDEF"/>
    <property type="match status" value="1"/>
</dbReference>
<dbReference type="InterPro" id="IPR029787">
    <property type="entry name" value="Nucleotide_cyclase"/>
</dbReference>
<feature type="domain" description="PAC" evidence="5">
    <location>
        <begin position="217"/>
        <end position="270"/>
    </location>
</feature>
<evidence type="ECO:0000313" key="7">
    <source>
        <dbReference type="EMBL" id="TWI56539.1"/>
    </source>
</evidence>
<dbReference type="SUPFAM" id="SSF55073">
    <property type="entry name" value="Nucleotide cyclase"/>
    <property type="match status" value="1"/>
</dbReference>
<dbReference type="SMART" id="SM00086">
    <property type="entry name" value="PAC"/>
    <property type="match status" value="2"/>
</dbReference>
<feature type="domain" description="GGDEF" evidence="6">
    <location>
        <begin position="300"/>
        <end position="432"/>
    </location>
</feature>